<dbReference type="InterPro" id="IPR016024">
    <property type="entry name" value="ARM-type_fold"/>
</dbReference>
<protein>
    <submittedName>
        <fullName evidence="1">Uncharacterized protein</fullName>
    </submittedName>
</protein>
<gene>
    <name evidence="1" type="ORF">COO59_02650</name>
</gene>
<dbReference type="AlphaFoldDB" id="A0A2K1QCT4"/>
<evidence type="ECO:0000313" key="1">
    <source>
        <dbReference type="EMBL" id="PNS12838.1"/>
    </source>
</evidence>
<sequence>MLFEETKLTLLAAGGTAENLLSQINNLYVKEIHSEEKALIKAISELHNLRKIDFVKIMSNIDKKTCRSNFFTILRVFVEVLPSLNAKTEDVLNCLAHLKQQADGDLSFFEVHGAFERFCSMEAHRPKAGVEYILTQSELNLYAPFLSNSILAYDTDNVADAIKITKTLIANSNEAVRTQAYFILGKLGFDESQDVQIWEILRESILSEHDSGCCASILRAILLFGEKAPSRWIEIEDLIIKLDEKNSPEVLYEISKLISFQNLDLPESVLNVLVKQLAKVSPEHVGIINNIDHLLVRLINRGLHPLTEELLESIISVGVNFKTLDYFSRILLTKHQKFSNHIITKWFLDGNAMLCRNVLNLIESAADEGVNLKAEEFLLDNEEKKIFVSRKAVGWLFTQPTATANFILSVSKTASTTTILELENILYDPLLISYPGELKPFFQSCIETKFQKNLCQRLLEKLEKHHMDLEKISGLNELKSPSENLTAYWKEFSKSMQNAHEEASKKSFISKIAATQRILYGNSSIYYQHQLDGKKVRQEAQMHTFSNSTEMPRLNTLDPVSLEYFLISCRCEAMNNEINP</sequence>
<comment type="caution">
    <text evidence="1">The sequence shown here is derived from an EMBL/GenBank/DDBJ whole genome shotgun (WGS) entry which is preliminary data.</text>
</comment>
<keyword evidence="2" id="KW-1185">Reference proteome</keyword>
<reference evidence="2" key="1">
    <citation type="submission" date="2017-09" db="EMBL/GenBank/DDBJ databases">
        <authorList>
            <person name="Palmer M."/>
            <person name="Steenkamp E.T."/>
            <person name="Coetzee M.P."/>
            <person name="Avontuur J.R."/>
            <person name="Van Zyl E."/>
            <person name="Chan W.-Y."/>
            <person name="Blom J."/>
            <person name="Venter S.N."/>
        </authorList>
    </citation>
    <scope>NUCLEOTIDE SEQUENCE [LARGE SCALE GENOMIC DNA]</scope>
    <source>
        <strain evidence="2">QC88-366</strain>
    </source>
</reference>
<dbReference type="Proteomes" id="UP000236345">
    <property type="component" value="Unassembled WGS sequence"/>
</dbReference>
<dbReference type="InterPro" id="IPR011989">
    <property type="entry name" value="ARM-like"/>
</dbReference>
<dbReference type="SUPFAM" id="SSF48371">
    <property type="entry name" value="ARM repeat"/>
    <property type="match status" value="1"/>
</dbReference>
<name>A0A2K1QCT4_9GAMM</name>
<proteinExistence type="predicted"/>
<dbReference type="Gene3D" id="1.25.10.10">
    <property type="entry name" value="Leucine-rich Repeat Variant"/>
    <property type="match status" value="1"/>
</dbReference>
<evidence type="ECO:0000313" key="2">
    <source>
        <dbReference type="Proteomes" id="UP000236345"/>
    </source>
</evidence>
<accession>A0A2K1QCT4</accession>
<dbReference type="EMBL" id="NWUO01000002">
    <property type="protein sequence ID" value="PNS12838.1"/>
    <property type="molecule type" value="Genomic_DNA"/>
</dbReference>
<dbReference type="RefSeq" id="WP_103058308.1">
    <property type="nucleotide sequence ID" value="NZ_BSOF01000026.1"/>
</dbReference>
<organism evidence="1 2">
    <name type="scientific">Mixta theicola</name>
    <dbReference type="NCBI Taxonomy" id="1458355"/>
    <lineage>
        <taxon>Bacteria</taxon>
        <taxon>Pseudomonadati</taxon>
        <taxon>Pseudomonadota</taxon>
        <taxon>Gammaproteobacteria</taxon>
        <taxon>Enterobacterales</taxon>
        <taxon>Erwiniaceae</taxon>
        <taxon>Mixta</taxon>
    </lineage>
</organism>
<dbReference type="OrthoDB" id="9178514at2"/>